<dbReference type="AlphaFoldDB" id="A0A7V5I243"/>
<evidence type="ECO:0000256" key="4">
    <source>
        <dbReference type="ARBA" id="ARBA00023239"/>
    </source>
</evidence>
<reference evidence="7" key="1">
    <citation type="journal article" date="2020" name="mSystems">
        <title>Genome- and Community-Level Interaction Insights into Carbon Utilization and Element Cycling Functions of Hydrothermarchaeota in Hydrothermal Sediment.</title>
        <authorList>
            <person name="Zhou Z."/>
            <person name="Liu Y."/>
            <person name="Xu W."/>
            <person name="Pan J."/>
            <person name="Luo Z.H."/>
            <person name="Li M."/>
        </authorList>
    </citation>
    <scope>NUCLEOTIDE SEQUENCE [LARGE SCALE GENOMIC DNA]</scope>
    <source>
        <strain evidence="7">HyVt-92</strain>
    </source>
</reference>
<dbReference type="InterPro" id="IPR015421">
    <property type="entry name" value="PyrdxlP-dep_Trfase_major"/>
</dbReference>
<dbReference type="SUPFAM" id="SSF53383">
    <property type="entry name" value="PLP-dependent transferases"/>
    <property type="match status" value="1"/>
</dbReference>
<dbReference type="FunFam" id="3.90.1150.10:FF:000041">
    <property type="entry name" value="Low-specificity L-threonine aldolase"/>
    <property type="match status" value="1"/>
</dbReference>
<organism evidence="7">
    <name type="scientific">Aerophobetes bacterium</name>
    <dbReference type="NCBI Taxonomy" id="2030807"/>
    <lineage>
        <taxon>Bacteria</taxon>
        <taxon>Candidatus Aerophobota</taxon>
    </lineage>
</organism>
<keyword evidence="3" id="KW-0663">Pyridoxal phosphate</keyword>
<dbReference type="GO" id="GO:0006567">
    <property type="term" value="P:L-threonine catabolic process"/>
    <property type="evidence" value="ECO:0007669"/>
    <property type="project" value="TreeGrafter"/>
</dbReference>
<evidence type="ECO:0000256" key="1">
    <source>
        <dbReference type="ARBA" id="ARBA00001933"/>
    </source>
</evidence>
<dbReference type="PANTHER" id="PTHR48097:SF9">
    <property type="entry name" value="L-THREONINE ALDOLASE"/>
    <property type="match status" value="1"/>
</dbReference>
<dbReference type="EMBL" id="DRTT01000166">
    <property type="protein sequence ID" value="HHF99037.1"/>
    <property type="molecule type" value="Genomic_DNA"/>
</dbReference>
<dbReference type="GO" id="GO:0008732">
    <property type="term" value="F:L-allo-threonine aldolase activity"/>
    <property type="evidence" value="ECO:0007669"/>
    <property type="project" value="TreeGrafter"/>
</dbReference>
<dbReference type="PANTHER" id="PTHR48097">
    <property type="entry name" value="L-THREONINE ALDOLASE-RELATED"/>
    <property type="match status" value="1"/>
</dbReference>
<dbReference type="InterPro" id="IPR023603">
    <property type="entry name" value="Low_specificity_L-TA-like"/>
</dbReference>
<protein>
    <submittedName>
        <fullName evidence="7">Low-specificity L-threonine aldolase</fullName>
        <ecNumber evidence="7">4.1.2.48</ecNumber>
    </submittedName>
</protein>
<sequence length="342" mass="38146">MIDLRSDTVTRPTKKMLEAMFRAEVGDDVYGEDPTVNLLEEKVAKLLGKEASIFVPSGTMANQLCIKAHTNPGDEVIVERYSHIFNDESGAAAALSCVQLHPLLGERGILYPEQIEKAIRDKKDFHLPPTRLICIENTHNRGGGTIYPLNVVKEISQLAKKHKIPLHMDGARLLNATVACGVDPVEYTRYVDSVTLCLSKGLGAPVGSMIAGTKEFIEKVRRYRKMYGGGMRQIGFLAAAGIYALDHHVNRLADDHRRAKRLAIALQKIPGIKIDPERVQTNIIYFEIRKKGWDAKKAVEELKKREVLVLHIEGPLLRAVTHLDVNDDDIERAILIFGELFG</sequence>
<comment type="similarity">
    <text evidence="2">Belongs to the threonine aldolase family.</text>
</comment>
<dbReference type="InterPro" id="IPR001597">
    <property type="entry name" value="ArAA_b-elim_lyase/Thr_aldolase"/>
</dbReference>
<dbReference type="GO" id="GO:0006545">
    <property type="term" value="P:glycine biosynthetic process"/>
    <property type="evidence" value="ECO:0007669"/>
    <property type="project" value="TreeGrafter"/>
</dbReference>
<dbReference type="FunFam" id="3.40.640.10:FF:000030">
    <property type="entry name" value="Low-specificity L-threonine aldolase"/>
    <property type="match status" value="1"/>
</dbReference>
<dbReference type="InterPro" id="IPR015422">
    <property type="entry name" value="PyrdxlP-dep_Trfase_small"/>
</dbReference>
<evidence type="ECO:0000259" key="6">
    <source>
        <dbReference type="Pfam" id="PF01212"/>
    </source>
</evidence>
<feature type="modified residue" description="N6-(pyridoxal phosphate)lysine" evidence="5">
    <location>
        <position position="200"/>
    </location>
</feature>
<evidence type="ECO:0000256" key="3">
    <source>
        <dbReference type="ARBA" id="ARBA00022898"/>
    </source>
</evidence>
<dbReference type="NCBIfam" id="NF007825">
    <property type="entry name" value="PRK10534.1"/>
    <property type="match status" value="1"/>
</dbReference>
<keyword evidence="4 7" id="KW-0456">Lyase</keyword>
<name>A0A7V5I243_UNCAE</name>
<dbReference type="Proteomes" id="UP000886070">
    <property type="component" value="Unassembled WGS sequence"/>
</dbReference>
<dbReference type="CDD" id="cd06502">
    <property type="entry name" value="TA_like"/>
    <property type="match status" value="1"/>
</dbReference>
<comment type="cofactor">
    <cofactor evidence="1">
        <name>pyridoxal 5'-phosphate</name>
        <dbReference type="ChEBI" id="CHEBI:597326"/>
    </cofactor>
</comment>
<accession>A0A7V5I243</accession>
<dbReference type="Gene3D" id="3.90.1150.10">
    <property type="entry name" value="Aspartate Aminotransferase, domain 1"/>
    <property type="match status" value="1"/>
</dbReference>
<evidence type="ECO:0000313" key="7">
    <source>
        <dbReference type="EMBL" id="HHF99037.1"/>
    </source>
</evidence>
<evidence type="ECO:0000256" key="2">
    <source>
        <dbReference type="ARBA" id="ARBA00006966"/>
    </source>
</evidence>
<feature type="domain" description="Aromatic amino acid beta-eliminating lyase/threonine aldolase" evidence="6">
    <location>
        <begin position="3"/>
        <end position="287"/>
    </location>
</feature>
<dbReference type="InterPro" id="IPR015424">
    <property type="entry name" value="PyrdxlP-dep_Trfase"/>
</dbReference>
<dbReference type="GO" id="GO:0005829">
    <property type="term" value="C:cytosol"/>
    <property type="evidence" value="ECO:0007669"/>
    <property type="project" value="TreeGrafter"/>
</dbReference>
<dbReference type="Gene3D" id="3.40.640.10">
    <property type="entry name" value="Type I PLP-dependent aspartate aminotransferase-like (Major domain)"/>
    <property type="match status" value="1"/>
</dbReference>
<dbReference type="NCBIfam" id="NF041359">
    <property type="entry name" value="GntG_guanitoxin"/>
    <property type="match status" value="1"/>
</dbReference>
<gene>
    <name evidence="7" type="ORF">ENL39_06095</name>
</gene>
<proteinExistence type="inferred from homology"/>
<dbReference type="EC" id="4.1.2.48" evidence="7"/>
<comment type="caution">
    <text evidence="7">The sequence shown here is derived from an EMBL/GenBank/DDBJ whole genome shotgun (WGS) entry which is preliminary data.</text>
</comment>
<dbReference type="PIRSF" id="PIRSF017617">
    <property type="entry name" value="Thr_aldolase"/>
    <property type="match status" value="1"/>
</dbReference>
<dbReference type="Pfam" id="PF01212">
    <property type="entry name" value="Beta_elim_lyase"/>
    <property type="match status" value="1"/>
</dbReference>
<evidence type="ECO:0000256" key="5">
    <source>
        <dbReference type="PIRSR" id="PIRSR017617-1"/>
    </source>
</evidence>